<proteinExistence type="predicted"/>
<gene>
    <name evidence="2" type="ORF">H9X83_12465</name>
</gene>
<dbReference type="EMBL" id="JACSNV010000029">
    <property type="protein sequence ID" value="MBM6878945.1"/>
    <property type="molecule type" value="Genomic_DNA"/>
</dbReference>
<dbReference type="RefSeq" id="WP_205134579.1">
    <property type="nucleotide sequence ID" value="NZ_JACSNT010000027.1"/>
</dbReference>
<comment type="caution">
    <text evidence="2">The sequence shown here is derived from an EMBL/GenBank/DDBJ whole genome shotgun (WGS) entry which is preliminary data.</text>
</comment>
<feature type="region of interest" description="Disordered" evidence="1">
    <location>
        <begin position="424"/>
        <end position="485"/>
    </location>
</feature>
<protein>
    <submittedName>
        <fullName evidence="2">Uncharacterized protein</fullName>
    </submittedName>
</protein>
<dbReference type="Proteomes" id="UP000729290">
    <property type="component" value="Unassembled WGS sequence"/>
</dbReference>
<name>A0ABS2GCR6_9FIRM</name>
<evidence type="ECO:0000256" key="1">
    <source>
        <dbReference type="SAM" id="MobiDB-lite"/>
    </source>
</evidence>
<reference evidence="2 3" key="1">
    <citation type="journal article" date="2021" name="Sci. Rep.">
        <title>The distribution of antibiotic resistance genes in chicken gut microbiota commensals.</title>
        <authorList>
            <person name="Juricova H."/>
            <person name="Matiasovicova J."/>
            <person name="Kubasova T."/>
            <person name="Cejkova D."/>
            <person name="Rychlik I."/>
        </authorList>
    </citation>
    <scope>NUCLEOTIDE SEQUENCE [LARGE SCALE GENOMIC DNA]</scope>
    <source>
        <strain evidence="2 3">An431b</strain>
    </source>
</reference>
<evidence type="ECO:0000313" key="2">
    <source>
        <dbReference type="EMBL" id="MBM6878945.1"/>
    </source>
</evidence>
<keyword evidence="3" id="KW-1185">Reference proteome</keyword>
<organism evidence="2 3">
    <name type="scientific">Anaerotignum lactatifermentans</name>
    <dbReference type="NCBI Taxonomy" id="160404"/>
    <lineage>
        <taxon>Bacteria</taxon>
        <taxon>Bacillati</taxon>
        <taxon>Bacillota</taxon>
        <taxon>Clostridia</taxon>
        <taxon>Lachnospirales</taxon>
        <taxon>Anaerotignaceae</taxon>
        <taxon>Anaerotignum</taxon>
    </lineage>
</organism>
<sequence length="485" mass="52295">MKKHPLQHMTKQTKIGIAIALVLAAAAGGLFWDTYYGGGRIRSLFVSASSSSTEGKEGNGVLSTIELDVGSQSSFAVFGKAFLHCTKDGIKYYDSAGVQKWSDTFTMTSPKLIQEGSYMAVGDMNGKTLRVYGQSGMLYQIQLEGSLTQFALNTNGYLSLVEKRANGSQILVYNNAGTLLKGRVEESAGIYPVSTDISDDNKSFAVSYVDTSDVKIMGKVLFFYINSTDSENVTDSMFASVMKENEVMGTVSYGNGALRAVSDKGLYGFGTDGVEKWAYSFTNLVDYISFQNKDTVALVLGDAAAGQESRPSNTICWVDGSGKETASYESDREITYFSVWEDGVIAGSQSDFAGLRHTGSEEWTYQATQEVSQMVPMEKFTKVLVVMQDRALILDMTKNTEGAGLADLEAPEIEGVVVVDEMAPAQTQDSQTSEEGTDAAGTEEGTDGAEEQNGETTEETPEEEEATGAESTEETMPEEGTEPAE</sequence>
<feature type="compositionally biased region" description="Acidic residues" evidence="1">
    <location>
        <begin position="444"/>
        <end position="485"/>
    </location>
</feature>
<accession>A0ABS2GCR6</accession>
<dbReference type="Pfam" id="PF18975">
    <property type="entry name" value="DUF5711"/>
    <property type="match status" value="1"/>
</dbReference>
<dbReference type="InterPro" id="IPR043765">
    <property type="entry name" value="DUF5711"/>
</dbReference>
<evidence type="ECO:0000313" key="3">
    <source>
        <dbReference type="Proteomes" id="UP000729290"/>
    </source>
</evidence>